<comment type="caution">
    <text evidence="1">The sequence shown here is derived from an EMBL/GenBank/DDBJ whole genome shotgun (WGS) entry which is preliminary data.</text>
</comment>
<dbReference type="SUPFAM" id="SSF51569">
    <property type="entry name" value="Aldolase"/>
    <property type="match status" value="1"/>
</dbReference>
<protein>
    <recommendedName>
        <fullName evidence="3">Dihydrodipicolinate synthase</fullName>
    </recommendedName>
</protein>
<dbReference type="InterPro" id="IPR013785">
    <property type="entry name" value="Aldolase_TIM"/>
</dbReference>
<accession>A0AAJ0FKT0</accession>
<keyword evidence="2" id="KW-1185">Reference proteome</keyword>
<dbReference type="SMART" id="SM01130">
    <property type="entry name" value="DHDPS"/>
    <property type="match status" value="1"/>
</dbReference>
<dbReference type="GeneID" id="85311506"/>
<dbReference type="GO" id="GO:0008840">
    <property type="term" value="F:4-hydroxy-tetrahydrodipicolinate synthase activity"/>
    <property type="evidence" value="ECO:0007669"/>
    <property type="project" value="TreeGrafter"/>
</dbReference>
<sequence length="235" mass="25364">MAGVLTNGVDETLEWLRDYAAAGAQWGLVLVPGYFGAAANQENIREWFTLIADNSPLPILIYNYPGVTNNVLVAPETYTALASHPNIVGCKMSHGNVSHHVQVSLDPSIDHAKFRVYSGFGQQLGPIVLFGAAGVIDGLAAFYPKTVARLMQLVSSSSSSGNMEEARRLQYAVCRAEEFVGRFGVVGIKEAVYRVTGLGTLEGGRLPLKGRLADGEWERARAELLVEIEKTEAAL</sequence>
<proteinExistence type="predicted"/>
<dbReference type="PANTHER" id="PTHR12128:SF68">
    <property type="entry name" value="DIHYDRODIPICOLINATE SYNTHETASE"/>
    <property type="match status" value="1"/>
</dbReference>
<dbReference type="PANTHER" id="PTHR12128">
    <property type="entry name" value="DIHYDRODIPICOLINATE SYNTHASE"/>
    <property type="match status" value="1"/>
</dbReference>
<dbReference type="AlphaFoldDB" id="A0AAJ0FKT0"/>
<dbReference type="Pfam" id="PF00701">
    <property type="entry name" value="DHDPS"/>
    <property type="match status" value="1"/>
</dbReference>
<reference evidence="1" key="1">
    <citation type="submission" date="2023-06" db="EMBL/GenBank/DDBJ databases">
        <title>Genome-scale phylogeny and comparative genomics of the fungal order Sordariales.</title>
        <authorList>
            <consortium name="Lawrence Berkeley National Laboratory"/>
            <person name="Hensen N."/>
            <person name="Bonometti L."/>
            <person name="Westerberg I."/>
            <person name="Brannstrom I.O."/>
            <person name="Guillou S."/>
            <person name="Cros-Aarteil S."/>
            <person name="Calhoun S."/>
            <person name="Haridas S."/>
            <person name="Kuo A."/>
            <person name="Mondo S."/>
            <person name="Pangilinan J."/>
            <person name="Riley R."/>
            <person name="Labutti K."/>
            <person name="Andreopoulos B."/>
            <person name="Lipzen A."/>
            <person name="Chen C."/>
            <person name="Yanf M."/>
            <person name="Daum C."/>
            <person name="Ng V."/>
            <person name="Clum A."/>
            <person name="Steindorff A."/>
            <person name="Ohm R."/>
            <person name="Martin F."/>
            <person name="Silar P."/>
            <person name="Natvig D."/>
            <person name="Lalanne C."/>
            <person name="Gautier V."/>
            <person name="Ament-Velasquez S.L."/>
            <person name="Kruys A."/>
            <person name="Hutchinson M.I."/>
            <person name="Powell A.J."/>
            <person name="Barry K."/>
            <person name="Miller A.N."/>
            <person name="Grigoriev I.V."/>
            <person name="Debuchy R."/>
            <person name="Gladieux P."/>
            <person name="Thoren M.H."/>
            <person name="Johannesson H."/>
        </authorList>
    </citation>
    <scope>NUCLEOTIDE SEQUENCE</scope>
    <source>
        <strain evidence="1">8032-3</strain>
    </source>
</reference>
<dbReference type="CDD" id="cd00408">
    <property type="entry name" value="DHDPS-like"/>
    <property type="match status" value="1"/>
</dbReference>
<evidence type="ECO:0000313" key="2">
    <source>
        <dbReference type="Proteomes" id="UP001244011"/>
    </source>
</evidence>
<evidence type="ECO:0008006" key="3">
    <source>
        <dbReference type="Google" id="ProtNLM"/>
    </source>
</evidence>
<dbReference type="Gene3D" id="3.20.20.70">
    <property type="entry name" value="Aldolase class I"/>
    <property type="match status" value="1"/>
</dbReference>
<dbReference type="InterPro" id="IPR002220">
    <property type="entry name" value="DapA-like"/>
</dbReference>
<organism evidence="1 2">
    <name type="scientific">Phialemonium atrogriseum</name>
    <dbReference type="NCBI Taxonomy" id="1093897"/>
    <lineage>
        <taxon>Eukaryota</taxon>
        <taxon>Fungi</taxon>
        <taxon>Dikarya</taxon>
        <taxon>Ascomycota</taxon>
        <taxon>Pezizomycotina</taxon>
        <taxon>Sordariomycetes</taxon>
        <taxon>Sordariomycetidae</taxon>
        <taxon>Cephalothecales</taxon>
        <taxon>Cephalothecaceae</taxon>
        <taxon>Phialemonium</taxon>
    </lineage>
</organism>
<dbReference type="EMBL" id="MU839013">
    <property type="protein sequence ID" value="KAK1765929.1"/>
    <property type="molecule type" value="Genomic_DNA"/>
</dbReference>
<dbReference type="RefSeq" id="XP_060282142.1">
    <property type="nucleotide sequence ID" value="XM_060428319.1"/>
</dbReference>
<dbReference type="Proteomes" id="UP001244011">
    <property type="component" value="Unassembled WGS sequence"/>
</dbReference>
<evidence type="ECO:0000313" key="1">
    <source>
        <dbReference type="EMBL" id="KAK1765929.1"/>
    </source>
</evidence>
<gene>
    <name evidence="1" type="ORF">QBC33DRAFT_542920</name>
</gene>
<name>A0AAJ0FKT0_9PEZI</name>